<dbReference type="InterPro" id="IPR011990">
    <property type="entry name" value="TPR-like_helical_dom_sf"/>
</dbReference>
<gene>
    <name evidence="2" type="ordered locus">Olsu_1687</name>
</gene>
<feature type="compositionally biased region" description="Basic and acidic residues" evidence="1">
    <location>
        <begin position="339"/>
        <end position="352"/>
    </location>
</feature>
<organism evidence="2 3">
    <name type="scientific">Olsenella uli (strain ATCC 49627 / DSM 7084 / CCUG 31166 / CIP 109912 / JCM 12494 / LMG 11480 / NCIMB 702895 / VPI D76D-27C)</name>
    <name type="common">Lactobacillus uli</name>
    <dbReference type="NCBI Taxonomy" id="633147"/>
    <lineage>
        <taxon>Bacteria</taxon>
        <taxon>Bacillati</taxon>
        <taxon>Actinomycetota</taxon>
        <taxon>Coriobacteriia</taxon>
        <taxon>Coriobacteriales</taxon>
        <taxon>Atopobiaceae</taxon>
        <taxon>Olsenella</taxon>
    </lineage>
</organism>
<sequence>MAYDANREDYQRLGLRFARSLDGSDAQGVTRAFATFGRRFAQNRDSLPQTDADRAFHLVAVAATSIDYELPFASDERAGQIIERGHRLLDEALELDPDCHDAIRMREAAAIGSFEGYYDFLREGADEVRAHCEEARRKAAAGFDDERAALEADIAMRPYLRWLATQAAKAVICGHNREAVRLVESSLELDPQDTSDARFTAAIAYAKLEDEAGLDALARHEASRGVRRDGDDAWMQLARITLAHRQHDLMGARMRLRRLAQTYPYAADALLAQKELPDGVFARLAVPPFSEDELILALSEGTVLLQEGRDRDGRGSLGCWLATEARRMGAREMPMPRGGTREGRQREDGQRP</sequence>
<name>E1QXC4_OLSUV</name>
<protein>
    <submittedName>
        <fullName evidence="2">Response regulator receiver and SARP domain protein</fullName>
    </submittedName>
</protein>
<reference evidence="2 3" key="1">
    <citation type="journal article" date="2010" name="Stand. Genomic Sci.">
        <title>Complete genome sequence of Olsenella uli type strain (VPI D76D-27C).</title>
        <authorList>
            <person name="Goker M."/>
            <person name="Held B."/>
            <person name="Lucas S."/>
            <person name="Nolan M."/>
            <person name="Yasawong M."/>
            <person name="Glavina Del Rio T."/>
            <person name="Tice H."/>
            <person name="Cheng J.F."/>
            <person name="Bruce D."/>
            <person name="Detter J.C."/>
            <person name="Tapia R."/>
            <person name="Han C."/>
            <person name="Goodwin L."/>
            <person name="Pitluck S."/>
            <person name="Liolios K."/>
            <person name="Ivanova N."/>
            <person name="Mavromatis K."/>
            <person name="Mikhailova N."/>
            <person name="Pati A."/>
            <person name="Chen A."/>
            <person name="Palaniappan K."/>
            <person name="Land M."/>
            <person name="Hauser L."/>
            <person name="Chang Y.J."/>
            <person name="Jeffries C.D."/>
            <person name="Rohde M."/>
            <person name="Sikorski J."/>
            <person name="Pukall R."/>
            <person name="Woyke T."/>
            <person name="Bristow J."/>
            <person name="Eisen J.A."/>
            <person name="Markowitz V."/>
            <person name="Hugenholtz P."/>
            <person name="Kyrpides N.C."/>
            <person name="Klenk H.P."/>
            <person name="Lapidus A."/>
        </authorList>
    </citation>
    <scope>NUCLEOTIDE SEQUENCE [LARGE SCALE GENOMIC DNA]</scope>
    <source>
        <strain evidence="3">ATCC 49627 / DSM 7084 / CIP 109912 / JCM 12494 / NCIMB 702895 / VPI D76D-27C</strain>
    </source>
</reference>
<feature type="region of interest" description="Disordered" evidence="1">
    <location>
        <begin position="329"/>
        <end position="352"/>
    </location>
</feature>
<dbReference type="AlphaFoldDB" id="E1QXC4"/>
<evidence type="ECO:0000313" key="2">
    <source>
        <dbReference type="EMBL" id="ADK68777.1"/>
    </source>
</evidence>
<accession>E1QXC4</accession>
<dbReference type="OrthoDB" id="3181111at2"/>
<dbReference type="eggNOG" id="COG3947">
    <property type="taxonomic scope" value="Bacteria"/>
</dbReference>
<evidence type="ECO:0000313" key="3">
    <source>
        <dbReference type="Proteomes" id="UP000000333"/>
    </source>
</evidence>
<keyword evidence="3" id="KW-1185">Reference proteome</keyword>
<proteinExistence type="predicted"/>
<dbReference type="Gene3D" id="1.25.40.10">
    <property type="entry name" value="Tetratricopeptide repeat domain"/>
    <property type="match status" value="1"/>
</dbReference>
<evidence type="ECO:0000256" key="1">
    <source>
        <dbReference type="SAM" id="MobiDB-lite"/>
    </source>
</evidence>
<dbReference type="KEGG" id="ols:Olsu_1687"/>
<dbReference type="EMBL" id="CP002106">
    <property type="protein sequence ID" value="ADK68777.1"/>
    <property type="molecule type" value="Genomic_DNA"/>
</dbReference>
<dbReference type="GeneID" id="78513067"/>
<dbReference type="HOGENOM" id="CLU_766648_0_0_11"/>
<dbReference type="PATRIC" id="fig|633147.7.peg.1392"/>
<dbReference type="RefSeq" id="WP_013252528.1">
    <property type="nucleotide sequence ID" value="NC_014363.1"/>
</dbReference>
<dbReference type="Proteomes" id="UP000000333">
    <property type="component" value="Chromosome"/>
</dbReference>